<dbReference type="Gene3D" id="3.40.1280.30">
    <property type="match status" value="1"/>
</dbReference>
<evidence type="ECO:0000313" key="8">
    <source>
        <dbReference type="Proteomes" id="UP000198211"/>
    </source>
</evidence>
<evidence type="ECO:0000259" key="6">
    <source>
        <dbReference type="PROSITE" id="PS51675"/>
    </source>
</evidence>
<dbReference type="GO" id="GO:0002939">
    <property type="term" value="P:tRNA N1-guanine methylation"/>
    <property type="evidence" value="ECO:0007669"/>
    <property type="project" value="TreeGrafter"/>
</dbReference>
<dbReference type="AlphaFoldDB" id="A0A225X4Q4"/>
<dbReference type="PANTHER" id="PTHR13563:SF13">
    <property type="entry name" value="TRNA METHYLTRANSFERASE 10 HOMOLOG A"/>
    <property type="match status" value="1"/>
</dbReference>
<comment type="caution">
    <text evidence="7">The sequence shown here is derived from an EMBL/GenBank/DDBJ whole genome shotgun (WGS) entry which is preliminary data.</text>
</comment>
<dbReference type="GO" id="GO:0005634">
    <property type="term" value="C:nucleus"/>
    <property type="evidence" value="ECO:0007669"/>
    <property type="project" value="TreeGrafter"/>
</dbReference>
<feature type="domain" description="SAM-dependent MTase TRM10-type" evidence="6">
    <location>
        <begin position="90"/>
        <end position="307"/>
    </location>
</feature>
<dbReference type="InterPro" id="IPR007356">
    <property type="entry name" value="tRNA_m1G_MeTrfase_euk"/>
</dbReference>
<dbReference type="GO" id="GO:0052905">
    <property type="term" value="F:tRNA (guanosine(9)-N1)-methyltransferase activity"/>
    <property type="evidence" value="ECO:0007669"/>
    <property type="project" value="UniProtKB-EC"/>
</dbReference>
<keyword evidence="4" id="KW-0949">S-adenosyl-L-methionine</keyword>
<evidence type="ECO:0000256" key="1">
    <source>
        <dbReference type="ARBA" id="ARBA00012797"/>
    </source>
</evidence>
<evidence type="ECO:0000313" key="7">
    <source>
        <dbReference type="EMBL" id="OWZ24327.1"/>
    </source>
</evidence>
<proteinExistence type="predicted"/>
<evidence type="ECO:0000256" key="2">
    <source>
        <dbReference type="ARBA" id="ARBA00022603"/>
    </source>
</evidence>
<dbReference type="InterPro" id="IPR028564">
    <property type="entry name" value="MT_TRM10-typ"/>
</dbReference>
<keyword evidence="2" id="KW-0489">Methyltransferase</keyword>
<sequence>MRPTLVAVVIVTCVLGYYGYSQGWQYPSSCEKTKQSRRELLRSKRRNRKDERLKTKKLARSQKLALERTEMTEEQKNEQRERIRMQRVEQYQKLEEAQLRGVRVVVDLAFAADQTTRERHSIFKQLGCVYGYLKTCPLDRLLSLHLASCSQELEAMCVQHGVLSWKLGRHVEPLEQLYNAGELVYLSPDSENVLEQLDPSCVYVVGGIVDRSVRKVHANKSLAVYIVFTFLMRLPKCYQGETKAKAASHGFRTARLPLQEHFEQSGKRIRTHIMNVDSVIIVLNEVVNHGDWGRAFQRAVPPRITRSKQRSTNKIKI</sequence>
<dbReference type="EC" id="2.1.1.221" evidence="1"/>
<organism evidence="7 8">
    <name type="scientific">Phytophthora megakarya</name>
    <dbReference type="NCBI Taxonomy" id="4795"/>
    <lineage>
        <taxon>Eukaryota</taxon>
        <taxon>Sar</taxon>
        <taxon>Stramenopiles</taxon>
        <taxon>Oomycota</taxon>
        <taxon>Peronosporomycetes</taxon>
        <taxon>Peronosporales</taxon>
        <taxon>Peronosporaceae</taxon>
        <taxon>Phytophthora</taxon>
    </lineage>
</organism>
<dbReference type="EMBL" id="NBNE01000018">
    <property type="protein sequence ID" value="OWZ24327.1"/>
    <property type="molecule type" value="Genomic_DNA"/>
</dbReference>
<dbReference type="STRING" id="4795.A0A225X4Q4"/>
<accession>A0A225X4Q4</accession>
<evidence type="ECO:0000256" key="3">
    <source>
        <dbReference type="ARBA" id="ARBA00022679"/>
    </source>
</evidence>
<dbReference type="Proteomes" id="UP000198211">
    <property type="component" value="Unassembled WGS sequence"/>
</dbReference>
<gene>
    <name evidence="7" type="ORF">PHMEG_000645</name>
</gene>
<evidence type="ECO:0000256" key="4">
    <source>
        <dbReference type="ARBA" id="ARBA00022691"/>
    </source>
</evidence>
<comment type="catalytic activity">
    <reaction evidence="5">
        <text>guanosine(9) in tRNA + S-adenosyl-L-methionine = N(1)-methylguanosine(9) in tRNA + S-adenosyl-L-homocysteine + H(+)</text>
        <dbReference type="Rhea" id="RHEA:43156"/>
        <dbReference type="Rhea" id="RHEA-COMP:10367"/>
        <dbReference type="Rhea" id="RHEA-COMP:10368"/>
        <dbReference type="ChEBI" id="CHEBI:15378"/>
        <dbReference type="ChEBI" id="CHEBI:57856"/>
        <dbReference type="ChEBI" id="CHEBI:59789"/>
        <dbReference type="ChEBI" id="CHEBI:73542"/>
        <dbReference type="ChEBI" id="CHEBI:74269"/>
        <dbReference type="EC" id="2.1.1.221"/>
    </reaction>
</comment>
<dbReference type="PROSITE" id="PS51675">
    <property type="entry name" value="SAM_MT_TRM10"/>
    <property type="match status" value="1"/>
</dbReference>
<reference evidence="8" key="1">
    <citation type="submission" date="2017-03" db="EMBL/GenBank/DDBJ databases">
        <title>Phytopthora megakarya and P. palmivora, two closely related causual agents of cacao black pod achieved similar genome size and gene model numbers by different mechanisms.</title>
        <authorList>
            <person name="Ali S."/>
            <person name="Shao J."/>
            <person name="Larry D.J."/>
            <person name="Kronmiller B."/>
            <person name="Shen D."/>
            <person name="Strem M.D."/>
            <person name="Melnick R.L."/>
            <person name="Guiltinan M.J."/>
            <person name="Tyler B.M."/>
            <person name="Meinhardt L.W."/>
            <person name="Bailey B.A."/>
        </authorList>
    </citation>
    <scope>NUCLEOTIDE SEQUENCE [LARGE SCALE GENOMIC DNA]</scope>
    <source>
        <strain evidence="8">zdho120</strain>
    </source>
</reference>
<name>A0A225X4Q4_9STRA</name>
<dbReference type="PANTHER" id="PTHR13563">
    <property type="entry name" value="TRNA (GUANINE-9-) METHYLTRANSFERASE"/>
    <property type="match status" value="1"/>
</dbReference>
<evidence type="ECO:0000256" key="5">
    <source>
        <dbReference type="ARBA" id="ARBA00048434"/>
    </source>
</evidence>
<dbReference type="GO" id="GO:0000049">
    <property type="term" value="F:tRNA binding"/>
    <property type="evidence" value="ECO:0007669"/>
    <property type="project" value="TreeGrafter"/>
</dbReference>
<dbReference type="OrthoDB" id="278300at2759"/>
<dbReference type="InterPro" id="IPR038459">
    <property type="entry name" value="MT_TRM10-typ_sf"/>
</dbReference>
<protein>
    <recommendedName>
        <fullName evidence="1">tRNA (guanine(9)-N(1))-methyltransferase</fullName>
        <ecNumber evidence="1">2.1.1.221</ecNumber>
    </recommendedName>
</protein>
<keyword evidence="3" id="KW-0808">Transferase</keyword>
<keyword evidence="8" id="KW-1185">Reference proteome</keyword>
<dbReference type="CDD" id="cd18089">
    <property type="entry name" value="SPOUT_Trm10-like"/>
    <property type="match status" value="1"/>
</dbReference>